<dbReference type="EMBL" id="JBCAWK010000003">
    <property type="protein sequence ID" value="KAK8864326.1"/>
    <property type="molecule type" value="Genomic_DNA"/>
</dbReference>
<feature type="chain" id="PRO_5043609460" evidence="1">
    <location>
        <begin position="26"/>
        <end position="179"/>
    </location>
</feature>
<dbReference type="GeneID" id="92178832"/>
<protein>
    <submittedName>
        <fullName evidence="2">Uncharacterized protein</fullName>
    </submittedName>
</protein>
<feature type="signal peptide" evidence="1">
    <location>
        <begin position="1"/>
        <end position="25"/>
    </location>
</feature>
<accession>A0AAW0Z2J3</accession>
<dbReference type="RefSeq" id="XP_066804622.1">
    <property type="nucleotide sequence ID" value="XM_066944699.1"/>
</dbReference>
<gene>
    <name evidence="2" type="ORF">IAR55_001573</name>
</gene>
<proteinExistence type="predicted"/>
<evidence type="ECO:0000256" key="1">
    <source>
        <dbReference type="SAM" id="SignalP"/>
    </source>
</evidence>
<keyword evidence="1" id="KW-0732">Signal</keyword>
<dbReference type="Proteomes" id="UP001388673">
    <property type="component" value="Unassembled WGS sequence"/>
</dbReference>
<dbReference type="KEGG" id="kne:92178832"/>
<dbReference type="AlphaFoldDB" id="A0AAW0Z2J3"/>
<comment type="caution">
    <text evidence="2">The sequence shown here is derived from an EMBL/GenBank/DDBJ whole genome shotgun (WGS) entry which is preliminary data.</text>
</comment>
<name>A0AAW0Z2J3_9TREE</name>
<evidence type="ECO:0000313" key="3">
    <source>
        <dbReference type="Proteomes" id="UP001388673"/>
    </source>
</evidence>
<sequence length="179" mass="19735">MYAFNAVFAVFAVAPALFLLPTTLAAPAPDTIFLLKQSTFTPLGCSQSFHPTSILRQVPSPAACFSRCFTRDIAAYSQLQSGSGVLCACGTEDMLEGIGEMVRCRDHTWFLFENKSVSNDDAEGEQGGEEEEIEEIVITHVNKDKKKTPWSFGIMKDKAAKKVSWLTAKEEEMSRGRVI</sequence>
<organism evidence="2 3">
    <name type="scientific">Kwoniella newhampshirensis</name>
    <dbReference type="NCBI Taxonomy" id="1651941"/>
    <lineage>
        <taxon>Eukaryota</taxon>
        <taxon>Fungi</taxon>
        <taxon>Dikarya</taxon>
        <taxon>Basidiomycota</taxon>
        <taxon>Agaricomycotina</taxon>
        <taxon>Tremellomycetes</taxon>
        <taxon>Tremellales</taxon>
        <taxon>Cryptococcaceae</taxon>
        <taxon>Kwoniella</taxon>
    </lineage>
</organism>
<reference evidence="2 3" key="1">
    <citation type="journal article" date="2024" name="bioRxiv">
        <title>Comparative genomics of Cryptococcus and Kwoniella reveals pathogenesis evolution and contrasting karyotype dynamics via intercentromeric recombination or chromosome fusion.</title>
        <authorList>
            <person name="Coelho M.A."/>
            <person name="David-Palma M."/>
            <person name="Shea T."/>
            <person name="Bowers K."/>
            <person name="McGinley-Smith S."/>
            <person name="Mohammad A.W."/>
            <person name="Gnirke A."/>
            <person name="Yurkov A.M."/>
            <person name="Nowrousian M."/>
            <person name="Sun S."/>
            <person name="Cuomo C.A."/>
            <person name="Heitman J."/>
        </authorList>
    </citation>
    <scope>NUCLEOTIDE SEQUENCE [LARGE SCALE GENOMIC DNA]</scope>
    <source>
        <strain evidence="2 3">CBS 13917</strain>
    </source>
</reference>
<evidence type="ECO:0000313" key="2">
    <source>
        <dbReference type="EMBL" id="KAK8864326.1"/>
    </source>
</evidence>
<keyword evidence="3" id="KW-1185">Reference proteome</keyword>